<dbReference type="RefSeq" id="WP_216925823.1">
    <property type="nucleotide sequence ID" value="NZ_JAHOPC010000009.1"/>
</dbReference>
<name>A0ABS6I7K6_9MICC</name>
<dbReference type="CDD" id="cd05008">
    <property type="entry name" value="SIS_GlmS_GlmD_1"/>
    <property type="match status" value="1"/>
</dbReference>
<evidence type="ECO:0000313" key="2">
    <source>
        <dbReference type="EMBL" id="MBU8867703.1"/>
    </source>
</evidence>
<dbReference type="Pfam" id="PF01380">
    <property type="entry name" value="SIS"/>
    <property type="match status" value="2"/>
</dbReference>
<dbReference type="InterPro" id="IPR035490">
    <property type="entry name" value="GlmS/FrlB_SIS"/>
</dbReference>
<dbReference type="InterPro" id="IPR035466">
    <property type="entry name" value="GlmS/AgaS_SIS"/>
</dbReference>
<reference evidence="2 3" key="1">
    <citation type="submission" date="2021-06" db="EMBL/GenBank/DDBJ databases">
        <authorList>
            <person name="Jeong J.W."/>
        </authorList>
    </citation>
    <scope>NUCLEOTIDE SEQUENCE [LARGE SCALE GENOMIC DNA]</scope>
    <source>
        <strain evidence="2 3">MMS21-TAE1-1</strain>
    </source>
</reference>
<proteinExistence type="predicted"/>
<feature type="domain" description="SIS" evidence="1">
    <location>
        <begin position="44"/>
        <end position="186"/>
    </location>
</feature>
<dbReference type="InterPro" id="IPR001347">
    <property type="entry name" value="SIS_dom"/>
</dbReference>
<dbReference type="PANTHER" id="PTHR10937:SF8">
    <property type="entry name" value="AMINOTRANSFERASE-RELATED"/>
    <property type="match status" value="1"/>
</dbReference>
<feature type="domain" description="SIS" evidence="1">
    <location>
        <begin position="207"/>
        <end position="346"/>
    </location>
</feature>
<dbReference type="PANTHER" id="PTHR10937">
    <property type="entry name" value="GLUCOSAMINE--FRUCTOSE-6-PHOSPHATE AMINOTRANSFERASE, ISOMERIZING"/>
    <property type="match status" value="1"/>
</dbReference>
<keyword evidence="3" id="KW-1185">Reference proteome</keyword>
<dbReference type="EMBL" id="JAHOPC010000009">
    <property type="protein sequence ID" value="MBU8867703.1"/>
    <property type="molecule type" value="Genomic_DNA"/>
</dbReference>
<dbReference type="PROSITE" id="PS51464">
    <property type="entry name" value="SIS"/>
    <property type="match status" value="2"/>
</dbReference>
<sequence length="356" mass="37172">MTIPLTSLNVPDQAPGIKMANEIGEQPRVLAGLLDSDRRQFVALADIIKKASPRFVLLAARGTSDHAALYAKYLIEISLGLPVGLASPSTLTAYGANPQLEGVLWLAVSQSGGSPDLVESTAAARRLGALTVAATNSPQSPLAGAAEHHLDIRAGSETAVAATKSYTAQLLALWLLVDAWRGGTSNGAAGLPEWAASVLADDTVLEVAGGYRFADRIITTGRGYSYPTAREGALKLMETSYLPAQAFSGADLLHGPFAMIDSQHPVIAVVPEGIGGTAMRPILERLEDRGAHVCVVGDPSAAPPGSLVLPLPAGVPEELSPILQILPLQRLALQLSVERGNDPDAPRGLLKVTETW</sequence>
<dbReference type="CDD" id="cd05009">
    <property type="entry name" value="SIS_GlmS_GlmD_2"/>
    <property type="match status" value="1"/>
</dbReference>
<evidence type="ECO:0000259" key="1">
    <source>
        <dbReference type="PROSITE" id="PS51464"/>
    </source>
</evidence>
<gene>
    <name evidence="2" type="ORF">KSW38_15540</name>
</gene>
<dbReference type="Proteomes" id="UP000824166">
    <property type="component" value="Unassembled WGS sequence"/>
</dbReference>
<evidence type="ECO:0000313" key="3">
    <source>
        <dbReference type="Proteomes" id="UP000824166"/>
    </source>
</evidence>
<organism evidence="2 3">
    <name type="scientific">Paenarthrobacter aromaticivorans</name>
    <dbReference type="NCBI Taxonomy" id="2849150"/>
    <lineage>
        <taxon>Bacteria</taxon>
        <taxon>Bacillati</taxon>
        <taxon>Actinomycetota</taxon>
        <taxon>Actinomycetes</taxon>
        <taxon>Micrococcales</taxon>
        <taxon>Micrococcaceae</taxon>
        <taxon>Paenarthrobacter</taxon>
    </lineage>
</organism>
<protein>
    <submittedName>
        <fullName evidence="2">SIS domain-containing protein</fullName>
    </submittedName>
</protein>
<accession>A0ABS6I7K6</accession>
<comment type="caution">
    <text evidence="2">The sequence shown here is derived from an EMBL/GenBank/DDBJ whole genome shotgun (WGS) entry which is preliminary data.</text>
</comment>